<dbReference type="eggNOG" id="COG2836">
    <property type="taxonomic scope" value="Bacteria"/>
</dbReference>
<keyword evidence="5" id="KW-1185">Reference proteome</keyword>
<dbReference type="SUPFAM" id="SSF55008">
    <property type="entry name" value="HMA, heavy metal-associated domain"/>
    <property type="match status" value="1"/>
</dbReference>
<dbReference type="KEGG" id="cgo:Corgl_0473"/>
<dbReference type="eggNOG" id="COG2608">
    <property type="taxonomic scope" value="Bacteria"/>
</dbReference>
<protein>
    <recommendedName>
        <fullName evidence="3">HMA domain-containing protein</fullName>
    </recommendedName>
</protein>
<feature type="transmembrane region" description="Helical" evidence="2">
    <location>
        <begin position="349"/>
        <end position="367"/>
    </location>
</feature>
<evidence type="ECO:0000313" key="4">
    <source>
        <dbReference type="EMBL" id="AEB06591.1"/>
    </source>
</evidence>
<dbReference type="InterPro" id="IPR039447">
    <property type="entry name" value="UreH-like_TM_dom"/>
</dbReference>
<proteinExistence type="predicted"/>
<dbReference type="InterPro" id="IPR006121">
    <property type="entry name" value="HMA_dom"/>
</dbReference>
<dbReference type="Pfam" id="PF13386">
    <property type="entry name" value="DsbD_2"/>
    <property type="match status" value="1"/>
</dbReference>
<dbReference type="InterPro" id="IPR036163">
    <property type="entry name" value="HMA_dom_sf"/>
</dbReference>
<keyword evidence="2" id="KW-0472">Membrane</keyword>
<feature type="transmembrane region" description="Helical" evidence="2">
    <location>
        <begin position="210"/>
        <end position="231"/>
    </location>
</feature>
<dbReference type="AlphaFoldDB" id="F2N7B6"/>
<feature type="transmembrane region" description="Helical" evidence="2">
    <location>
        <begin position="136"/>
        <end position="160"/>
    </location>
</feature>
<organism evidence="4 5">
    <name type="scientific">Coriobacterium glomerans (strain ATCC 49209 / DSM 20642 / JCM 10262 / PW2)</name>
    <dbReference type="NCBI Taxonomy" id="700015"/>
    <lineage>
        <taxon>Bacteria</taxon>
        <taxon>Bacillati</taxon>
        <taxon>Actinomycetota</taxon>
        <taxon>Coriobacteriia</taxon>
        <taxon>Coriobacteriales</taxon>
        <taxon>Coriobacteriaceae</taxon>
        <taxon>Coriobacterium</taxon>
    </lineage>
</organism>
<gene>
    <name evidence="4" type="ordered locus">Corgl_0473</name>
</gene>
<dbReference type="GO" id="GO:0046872">
    <property type="term" value="F:metal ion binding"/>
    <property type="evidence" value="ECO:0007669"/>
    <property type="project" value="InterPro"/>
</dbReference>
<evidence type="ECO:0000313" key="5">
    <source>
        <dbReference type="Proteomes" id="UP000006851"/>
    </source>
</evidence>
<dbReference type="PANTHER" id="PTHR42208:SF1">
    <property type="entry name" value="HEAVY METAL TRANSPORTER"/>
    <property type="match status" value="1"/>
</dbReference>
<dbReference type="PANTHER" id="PTHR42208">
    <property type="entry name" value="HEAVY METAL TRANSPORTER-RELATED"/>
    <property type="match status" value="1"/>
</dbReference>
<feature type="transmembrane region" description="Helical" evidence="2">
    <location>
        <begin position="284"/>
        <end position="307"/>
    </location>
</feature>
<feature type="transmembrane region" description="Helical" evidence="2">
    <location>
        <begin position="319"/>
        <end position="342"/>
    </location>
</feature>
<dbReference type="STRING" id="700015.Corgl_0473"/>
<feature type="transmembrane region" description="Helical" evidence="2">
    <location>
        <begin position="102"/>
        <end position="124"/>
    </location>
</feature>
<dbReference type="RefSeq" id="WP_013708334.1">
    <property type="nucleotide sequence ID" value="NC_015389.1"/>
</dbReference>
<reference evidence="5" key="1">
    <citation type="journal article" date="2013" name="Stand. Genomic Sci.">
        <title>Complete genome sequence of Coriobacterium glomerans type strain (PW2(T)) from the midgut of Pyrrhocoris apterus L. (red soldier bug).</title>
        <authorList>
            <person name="Stackebrandt E."/>
            <person name="Zeytun A."/>
            <person name="Lapidus A."/>
            <person name="Nolan M."/>
            <person name="Lucas S."/>
            <person name="Hammon N."/>
            <person name="Deshpande S."/>
            <person name="Cheng J.F."/>
            <person name="Tapia R."/>
            <person name="Goodwin L.A."/>
            <person name="Pitluck S."/>
            <person name="Liolios K."/>
            <person name="Pagani I."/>
            <person name="Ivanova N."/>
            <person name="Mavromatis K."/>
            <person name="Mikhailova N."/>
            <person name="Huntemann M."/>
            <person name="Pati A."/>
            <person name="Chen A."/>
            <person name="Palaniappan K."/>
            <person name="Chang Y.J."/>
            <person name="Land M."/>
            <person name="Hauser L."/>
            <person name="Rohde M."/>
            <person name="Pukall R."/>
            <person name="Goker M."/>
            <person name="Detter J.C."/>
            <person name="Woyke T."/>
            <person name="Bristow J."/>
            <person name="Eisen J.A."/>
            <person name="Markowitz V."/>
            <person name="Hugenholtz P."/>
            <person name="Kyrpides N.C."/>
            <person name="Klenk H.P."/>
        </authorList>
    </citation>
    <scope>NUCLEOTIDE SEQUENCE</scope>
    <source>
        <strain evidence="5">ATCC 49209 / DSM 20642 / JCM 10262 / PW2</strain>
    </source>
</reference>
<name>F2N7B6_CORGP</name>
<feature type="transmembrane region" description="Helical" evidence="2">
    <location>
        <begin position="181"/>
        <end position="204"/>
    </location>
</feature>
<dbReference type="OrthoDB" id="5502616at2"/>
<evidence type="ECO:0000256" key="1">
    <source>
        <dbReference type="SAM" id="MobiDB-lite"/>
    </source>
</evidence>
<keyword evidence="2" id="KW-0812">Transmembrane</keyword>
<feature type="domain" description="HMA" evidence="3">
    <location>
        <begin position="30"/>
        <end position="96"/>
    </location>
</feature>
<dbReference type="Pfam" id="PF00403">
    <property type="entry name" value="HMA"/>
    <property type="match status" value="1"/>
</dbReference>
<accession>F2N7B6</accession>
<dbReference type="EMBL" id="CP002628">
    <property type="protein sequence ID" value="AEB06591.1"/>
    <property type="molecule type" value="Genomic_DNA"/>
</dbReference>
<evidence type="ECO:0000259" key="3">
    <source>
        <dbReference type="PROSITE" id="PS50846"/>
    </source>
</evidence>
<dbReference type="HOGENOM" id="CLU_032635_2_0_11"/>
<feature type="region of interest" description="Disordered" evidence="1">
    <location>
        <begin position="1"/>
        <end position="20"/>
    </location>
</feature>
<evidence type="ECO:0000256" key="2">
    <source>
        <dbReference type="SAM" id="Phobius"/>
    </source>
</evidence>
<feature type="compositionally biased region" description="Basic and acidic residues" evidence="1">
    <location>
        <begin position="1"/>
        <end position="18"/>
    </location>
</feature>
<keyword evidence="2" id="KW-1133">Transmembrane helix</keyword>
<dbReference type="Gene3D" id="3.30.70.100">
    <property type="match status" value="1"/>
</dbReference>
<dbReference type="Proteomes" id="UP000006851">
    <property type="component" value="Chromosome"/>
</dbReference>
<sequence length="374" mass="38306">MDARAAKLDAGSEPRDEGPVSAMLPATALQTVTLRVRGMYCRRCEDVIGGELAAVRGVAAAEARWIRGAVTIRFDPAFVEEAELVRLLADIGYPPGKGLHGVFANVLSVAAIAAVVQALGLIRLPGIPHADQGSSLVYLLAVGLATSAHCVVMCGGLMLSQTSRAGRGSWRRGLGLAATYNAGRVAACTALGALFGAFGAALSFSAIERGGLHALTGAAVACTGLVMWGVLPGIGTSRNRSPAADRSDRSGHALRSRRGIKLGRTSAVSRLLALVRERFGSGPFGPVAVGALNAILPCGASSTMWLVAASSGQPLSGALAMLAWGLGTVPLMLVLGALAQAFPKRGVGFATRVNVILVVALGIRMLLSGLRMVL</sequence>
<dbReference type="PROSITE" id="PS50846">
    <property type="entry name" value="HMA_2"/>
    <property type="match status" value="1"/>
</dbReference>
<dbReference type="CDD" id="cd00371">
    <property type="entry name" value="HMA"/>
    <property type="match status" value="1"/>
</dbReference>